<feature type="transmembrane region" description="Helical" evidence="6">
    <location>
        <begin position="265"/>
        <end position="289"/>
    </location>
</feature>
<keyword evidence="1 4" id="KW-0853">WD repeat</keyword>
<feature type="region of interest" description="Disordered" evidence="5">
    <location>
        <begin position="473"/>
        <end position="611"/>
    </location>
</feature>
<feature type="compositionally biased region" description="Acidic residues" evidence="5">
    <location>
        <begin position="586"/>
        <end position="596"/>
    </location>
</feature>
<dbReference type="Proteomes" id="UP001465976">
    <property type="component" value="Unassembled WGS sequence"/>
</dbReference>
<feature type="compositionally biased region" description="Low complexity" evidence="5">
    <location>
        <begin position="501"/>
        <end position="515"/>
    </location>
</feature>
<organism evidence="7 8">
    <name type="scientific">Marasmius crinis-equi</name>
    <dbReference type="NCBI Taxonomy" id="585013"/>
    <lineage>
        <taxon>Eukaryota</taxon>
        <taxon>Fungi</taxon>
        <taxon>Dikarya</taxon>
        <taxon>Basidiomycota</taxon>
        <taxon>Agaricomycotina</taxon>
        <taxon>Agaricomycetes</taxon>
        <taxon>Agaricomycetidae</taxon>
        <taxon>Agaricales</taxon>
        <taxon>Marasmiineae</taxon>
        <taxon>Marasmiaceae</taxon>
        <taxon>Marasmius</taxon>
    </lineage>
</organism>
<gene>
    <name evidence="7" type="ORF">V5O48_001291</name>
</gene>
<evidence type="ECO:0000256" key="6">
    <source>
        <dbReference type="SAM" id="Phobius"/>
    </source>
</evidence>
<evidence type="ECO:0000313" key="7">
    <source>
        <dbReference type="EMBL" id="KAL0580733.1"/>
    </source>
</evidence>
<reference evidence="7 8" key="1">
    <citation type="submission" date="2024-02" db="EMBL/GenBank/DDBJ databases">
        <title>A draft genome for the cacao thread blight pathogen Marasmius crinis-equi.</title>
        <authorList>
            <person name="Cohen S.P."/>
            <person name="Baruah I.K."/>
            <person name="Amoako-Attah I."/>
            <person name="Bukari Y."/>
            <person name="Meinhardt L.W."/>
            <person name="Bailey B.A."/>
        </authorList>
    </citation>
    <scope>NUCLEOTIDE SEQUENCE [LARGE SCALE GENOMIC DNA]</scope>
    <source>
        <strain evidence="7 8">GH-76</strain>
    </source>
</reference>
<dbReference type="InterPro" id="IPR040132">
    <property type="entry name" value="Tex1/THOC3"/>
</dbReference>
<evidence type="ECO:0000256" key="4">
    <source>
        <dbReference type="PROSITE-ProRule" id="PRU00221"/>
    </source>
</evidence>
<dbReference type="Gene3D" id="2.130.10.10">
    <property type="entry name" value="YVTN repeat-like/Quinoprotein amine dehydrogenase"/>
    <property type="match status" value="1"/>
</dbReference>
<dbReference type="InterPro" id="IPR015943">
    <property type="entry name" value="WD40/YVTN_repeat-like_dom_sf"/>
</dbReference>
<evidence type="ECO:0000256" key="2">
    <source>
        <dbReference type="ARBA" id="ARBA00022737"/>
    </source>
</evidence>
<keyword evidence="6" id="KW-1133">Transmembrane helix</keyword>
<evidence type="ECO:0000313" key="8">
    <source>
        <dbReference type="Proteomes" id="UP001465976"/>
    </source>
</evidence>
<dbReference type="EMBL" id="JBAHYK010000024">
    <property type="protein sequence ID" value="KAL0580733.1"/>
    <property type="molecule type" value="Genomic_DNA"/>
</dbReference>
<comment type="similarity">
    <text evidence="3">Belongs to the THOC3 family.</text>
</comment>
<evidence type="ECO:0000256" key="5">
    <source>
        <dbReference type="SAM" id="MobiDB-lite"/>
    </source>
</evidence>
<feature type="repeat" description="WD" evidence="4">
    <location>
        <begin position="81"/>
        <end position="115"/>
    </location>
</feature>
<dbReference type="Pfam" id="PF00400">
    <property type="entry name" value="WD40"/>
    <property type="match status" value="1"/>
</dbReference>
<feature type="region of interest" description="Disordered" evidence="5">
    <location>
        <begin position="419"/>
        <end position="439"/>
    </location>
</feature>
<name>A0ABR3FYX2_9AGAR</name>
<dbReference type="PANTHER" id="PTHR22839">
    <property type="entry name" value="THO COMPLEX SUBUNIT 3 THO3"/>
    <property type="match status" value="1"/>
</dbReference>
<keyword evidence="8" id="KW-1185">Reference proteome</keyword>
<protein>
    <submittedName>
        <fullName evidence="7">Uncharacterized protein</fullName>
    </submittedName>
</protein>
<accession>A0ABR3FYX2</accession>
<dbReference type="SUPFAM" id="SSF50978">
    <property type="entry name" value="WD40 repeat-like"/>
    <property type="match status" value="1"/>
</dbReference>
<proteinExistence type="inferred from homology"/>
<evidence type="ECO:0000256" key="3">
    <source>
        <dbReference type="ARBA" id="ARBA00046343"/>
    </source>
</evidence>
<feature type="compositionally biased region" description="Polar residues" evidence="5">
    <location>
        <begin position="473"/>
        <end position="490"/>
    </location>
</feature>
<keyword evidence="2" id="KW-0677">Repeat</keyword>
<dbReference type="SMART" id="SM00320">
    <property type="entry name" value="WD40"/>
    <property type="match status" value="2"/>
</dbReference>
<dbReference type="PROSITE" id="PS50082">
    <property type="entry name" value="WD_REPEATS_2"/>
    <property type="match status" value="1"/>
</dbReference>
<sequence length="611" mass="63848">MTYSPDGRTIMVCSTANHAYFLSLAKEGEETKEQWKVMDKEPTTASNGIFNHAGDGLVVAHVSEASVRILDYPSMSQRETFPAHVSGCTALALDPRGRYLATAGNDSIVNLFDVNDWISAKTITSCDHAITAVSFSYDGEYIAIASAGSYVDIVFLISDEHFLDASDNHVKLEQYFVDLHFLHNIYDLVHLIQLFDFLDHILKFLRLLFKPDNELFLFLVVIVVFIIVFVSDSVLNTPTTGRNVPSQTVGSGSSGNKSFFDKTGAVAGTFAAVGIVVLAIIALVIMMIIRRRRARKWDDEVSAAAAEAANSRMPVFLDEPDGDHSNNNYGGNSAAPSSYPGGGAAAYGQNGYNNVGNYSDVSSHGTYGQPAMSHEGHYPEMSGPGPGGIFDHNAAYAGGAAAAGAAGIGVARARSRGADTMASAGTRNTGPSARGDFGAGMDPNNGYAAGLGEGGSPYPAFLAPGHGYDVYNSAASQTHSSDTGYPTSGASAGPDSRTTHANAMASVAAAAAAGSPSPPPATSAPQAHSGESYASHYEAGYSGSGSPNRPDAASRSLDNSGRPSDENAPRAGQKDGLPNPFSSGIESEDESDGEEDVPGRRVLKVSNLIAS</sequence>
<keyword evidence="6" id="KW-0472">Membrane</keyword>
<dbReference type="InterPro" id="IPR036322">
    <property type="entry name" value="WD40_repeat_dom_sf"/>
</dbReference>
<dbReference type="InterPro" id="IPR001680">
    <property type="entry name" value="WD40_rpt"/>
</dbReference>
<dbReference type="PANTHER" id="PTHR22839:SF0">
    <property type="entry name" value="THO COMPLEX SUBUNIT 3"/>
    <property type="match status" value="1"/>
</dbReference>
<feature type="transmembrane region" description="Helical" evidence="6">
    <location>
        <begin position="215"/>
        <end position="235"/>
    </location>
</feature>
<keyword evidence="6" id="KW-0812">Transmembrane</keyword>
<evidence type="ECO:0000256" key="1">
    <source>
        <dbReference type="ARBA" id="ARBA00022574"/>
    </source>
</evidence>
<comment type="caution">
    <text evidence="7">The sequence shown here is derived from an EMBL/GenBank/DDBJ whole genome shotgun (WGS) entry which is preliminary data.</text>
</comment>